<accession>A0A9P4MV96</accession>
<gene>
    <name evidence="5" type="ORF">GQ43DRAFT_483853</name>
</gene>
<feature type="domain" description="TRUD" evidence="4">
    <location>
        <begin position="413"/>
        <end position="695"/>
    </location>
</feature>
<name>A0A9P4MV96_9PLEO</name>
<dbReference type="GO" id="GO:0005634">
    <property type="term" value="C:nucleus"/>
    <property type="evidence" value="ECO:0007669"/>
    <property type="project" value="TreeGrafter"/>
</dbReference>
<dbReference type="NCBIfam" id="TIGR00094">
    <property type="entry name" value="tRNA_TruD_broad"/>
    <property type="match status" value="1"/>
</dbReference>
<dbReference type="PROSITE" id="PS50984">
    <property type="entry name" value="TRUD"/>
    <property type="match status" value="1"/>
</dbReference>
<dbReference type="CDD" id="cd02576">
    <property type="entry name" value="PseudoU_synth_ScPUS7"/>
    <property type="match status" value="1"/>
</dbReference>
<dbReference type="Proteomes" id="UP000799536">
    <property type="component" value="Unassembled WGS sequence"/>
</dbReference>
<dbReference type="EMBL" id="ML994198">
    <property type="protein sequence ID" value="KAF2197795.1"/>
    <property type="molecule type" value="Genomic_DNA"/>
</dbReference>
<dbReference type="OrthoDB" id="447290at2759"/>
<dbReference type="PIRSF" id="PIRSF037016">
    <property type="entry name" value="Pseudouridin_synth_euk_prd"/>
    <property type="match status" value="1"/>
</dbReference>
<evidence type="ECO:0000256" key="2">
    <source>
        <dbReference type="ARBA" id="ARBA00023235"/>
    </source>
</evidence>
<feature type="compositionally biased region" description="Basic and acidic residues" evidence="3">
    <location>
        <begin position="138"/>
        <end position="171"/>
    </location>
</feature>
<feature type="compositionally biased region" description="Polar residues" evidence="3">
    <location>
        <begin position="127"/>
        <end position="137"/>
    </location>
</feature>
<evidence type="ECO:0000313" key="6">
    <source>
        <dbReference type="Proteomes" id="UP000799536"/>
    </source>
</evidence>
<dbReference type="Gene3D" id="3.30.2350.20">
    <property type="entry name" value="TruD, catalytic domain"/>
    <property type="match status" value="2"/>
</dbReference>
<dbReference type="GO" id="GO:0009982">
    <property type="term" value="F:pseudouridine synthase activity"/>
    <property type="evidence" value="ECO:0007669"/>
    <property type="project" value="InterPro"/>
</dbReference>
<evidence type="ECO:0000259" key="4">
    <source>
        <dbReference type="PROSITE" id="PS50984"/>
    </source>
</evidence>
<feature type="region of interest" description="Disordered" evidence="3">
    <location>
        <begin position="115"/>
        <end position="171"/>
    </location>
</feature>
<feature type="region of interest" description="Disordered" evidence="3">
    <location>
        <begin position="1"/>
        <end position="64"/>
    </location>
</feature>
<dbReference type="InterPro" id="IPR011760">
    <property type="entry name" value="PsdUridine_synth_TruD_insert"/>
</dbReference>
<reference evidence="5" key="1">
    <citation type="journal article" date="2020" name="Stud. Mycol.">
        <title>101 Dothideomycetes genomes: a test case for predicting lifestyles and emergence of pathogens.</title>
        <authorList>
            <person name="Haridas S."/>
            <person name="Albert R."/>
            <person name="Binder M."/>
            <person name="Bloem J."/>
            <person name="Labutti K."/>
            <person name="Salamov A."/>
            <person name="Andreopoulos B."/>
            <person name="Baker S."/>
            <person name="Barry K."/>
            <person name="Bills G."/>
            <person name="Bluhm B."/>
            <person name="Cannon C."/>
            <person name="Castanera R."/>
            <person name="Culley D."/>
            <person name="Daum C."/>
            <person name="Ezra D."/>
            <person name="Gonzalez J."/>
            <person name="Henrissat B."/>
            <person name="Kuo A."/>
            <person name="Liang C."/>
            <person name="Lipzen A."/>
            <person name="Lutzoni F."/>
            <person name="Magnuson J."/>
            <person name="Mondo S."/>
            <person name="Nolan M."/>
            <person name="Ohm R."/>
            <person name="Pangilinan J."/>
            <person name="Park H.-J."/>
            <person name="Ramirez L."/>
            <person name="Alfaro M."/>
            <person name="Sun H."/>
            <person name="Tritt A."/>
            <person name="Yoshinaga Y."/>
            <person name="Zwiers L.-H."/>
            <person name="Turgeon B."/>
            <person name="Goodwin S."/>
            <person name="Spatafora J."/>
            <person name="Crous P."/>
            <person name="Grigoriev I."/>
        </authorList>
    </citation>
    <scope>NUCLEOTIDE SEQUENCE</scope>
    <source>
        <strain evidence="5">ATCC 74209</strain>
    </source>
</reference>
<dbReference type="PANTHER" id="PTHR13326">
    <property type="entry name" value="TRNA PSEUDOURIDINE SYNTHASE D"/>
    <property type="match status" value="1"/>
</dbReference>
<organism evidence="5 6">
    <name type="scientific">Delitschia confertaspora ATCC 74209</name>
    <dbReference type="NCBI Taxonomy" id="1513339"/>
    <lineage>
        <taxon>Eukaryota</taxon>
        <taxon>Fungi</taxon>
        <taxon>Dikarya</taxon>
        <taxon>Ascomycota</taxon>
        <taxon>Pezizomycotina</taxon>
        <taxon>Dothideomycetes</taxon>
        <taxon>Pleosporomycetidae</taxon>
        <taxon>Pleosporales</taxon>
        <taxon>Delitschiaceae</taxon>
        <taxon>Delitschia</taxon>
    </lineage>
</organism>
<dbReference type="GO" id="GO:0003723">
    <property type="term" value="F:RNA binding"/>
    <property type="evidence" value="ECO:0007669"/>
    <property type="project" value="InterPro"/>
</dbReference>
<dbReference type="InterPro" id="IPR001656">
    <property type="entry name" value="PsdUridine_synth_TruD"/>
</dbReference>
<dbReference type="Pfam" id="PF01142">
    <property type="entry name" value="TruD"/>
    <property type="match status" value="1"/>
</dbReference>
<dbReference type="GO" id="GO:0001522">
    <property type="term" value="P:pseudouridine synthesis"/>
    <property type="evidence" value="ECO:0007669"/>
    <property type="project" value="InterPro"/>
</dbReference>
<feature type="compositionally biased region" description="Basic and acidic residues" evidence="3">
    <location>
        <begin position="248"/>
        <end position="275"/>
    </location>
</feature>
<evidence type="ECO:0000256" key="1">
    <source>
        <dbReference type="ARBA" id="ARBA00007953"/>
    </source>
</evidence>
<dbReference type="InterPro" id="IPR020103">
    <property type="entry name" value="PsdUridine_synth_cat_dom_sf"/>
</dbReference>
<comment type="caution">
    <text evidence="5">The sequence shown here is derived from an EMBL/GenBank/DDBJ whole genome shotgun (WGS) entry which is preliminary data.</text>
</comment>
<feature type="compositionally biased region" description="Polar residues" evidence="3">
    <location>
        <begin position="20"/>
        <end position="43"/>
    </location>
</feature>
<dbReference type="InterPro" id="IPR042214">
    <property type="entry name" value="TruD_catalytic"/>
</dbReference>
<sequence>MTGQEPLEEQPRKRARLSPSAPQSNPTSTSTVMSAPAQSSTEPTKVVAEPIVLDGPPTLSEPEKEVRAGITEYVSPENVGFTGILKQRYTDFLVNEISLSGKVLHLKSIGLDRTQEEEEAKDGKAQGASNGAATTSEVKPEEKADEETKPEEKVDGEPEQKSTELSDSDKEKLHAVFGEKVASDLVALIAAVDKNPERKARDFRAVTSEPIADKWDRTKAHQILREIFPDKLESSTGENDCITIKPLPPKERGQKRKRGDEGGRGGSRARGERGGRPSWDALGGEYLHFTLYKENKDTMEVVGFLGSKTKVGSRGFGFAGTKDRRACTVQRVSVKRIHDHQMANLGRMLRQAAIGDFKYEKYGLELGDLAGNEFGITLRDCHFENEAGLSTKQRLELANSVLSKAVKDFSEKGFINYYGLQRFGSFAASTDAVGVKLLQDNLAGAISDILAFSSAALEAYDAPEDTDSTPTILISRDDKARAKGINIWKTTGDADAALNILPRKFAAESSIIKYLGQKNRKTGNLDRKNDYRGALAQIPRNLRLMYVHAYQSFIWNVVAGKRWTQFGSRVIEGDLVLVNEHKNKDKPAAQSVEEEVDQDGEVILRPAVEERVATTDDFERARALTKEEAESGKYSIFDVVLPLPGWDVEYPKNEVGEFYKEFMKSERGGGLDPHDMRRNTKDFSLSGSYRKMLARPLKEVVFEVKSYAKDDEQFVETDLQRILEKKNGKPVDMEMKDATEEPQEDQKVAIILNMQLGTSQYATMALRELMKPGGVQHFKPEYMGGR</sequence>
<evidence type="ECO:0000313" key="5">
    <source>
        <dbReference type="EMBL" id="KAF2197795.1"/>
    </source>
</evidence>
<dbReference type="SUPFAM" id="SSF55120">
    <property type="entry name" value="Pseudouridine synthase"/>
    <property type="match status" value="1"/>
</dbReference>
<protein>
    <submittedName>
        <fullName evidence="5">tRNA pseudouridine synthase D</fullName>
    </submittedName>
</protein>
<evidence type="ECO:0000256" key="3">
    <source>
        <dbReference type="SAM" id="MobiDB-lite"/>
    </source>
</evidence>
<dbReference type="AlphaFoldDB" id="A0A9P4MV96"/>
<comment type="similarity">
    <text evidence="1">Belongs to the pseudouridine synthase TruD family.</text>
</comment>
<keyword evidence="2" id="KW-0413">Isomerase</keyword>
<proteinExistence type="inferred from homology"/>
<feature type="region of interest" description="Disordered" evidence="3">
    <location>
        <begin position="233"/>
        <end position="277"/>
    </location>
</feature>
<dbReference type="PANTHER" id="PTHR13326:SF21">
    <property type="entry name" value="PSEUDOURIDYLATE SYNTHASE PUS7L"/>
    <property type="match status" value="1"/>
</dbReference>
<keyword evidence="6" id="KW-1185">Reference proteome</keyword>